<reference evidence="2" key="1">
    <citation type="submission" date="2015-12" db="EMBL/GenBank/DDBJ databases">
        <authorList>
            <person name="Tikhonova T.V."/>
            <person name="Pavlov A.R."/>
            <person name="Beletsky A.V."/>
            <person name="Mardanov A.V."/>
            <person name="Sorokin D.Y."/>
            <person name="Ravin N.V."/>
            <person name="Popov V.O."/>
        </authorList>
    </citation>
    <scope>NUCLEOTIDE SEQUENCE</scope>
    <source>
        <strain evidence="2">DSM 14787</strain>
    </source>
</reference>
<keyword evidence="3" id="KW-1185">Reference proteome</keyword>
<dbReference type="Proteomes" id="UP000010809">
    <property type="component" value="Chromosome"/>
</dbReference>
<dbReference type="Gene3D" id="3.40.930.10">
    <property type="entry name" value="Mannitol-specific EII, Chain A"/>
    <property type="match status" value="1"/>
</dbReference>
<dbReference type="OrthoDB" id="95460at2"/>
<dbReference type="PATRIC" id="fig|1255043.3.peg.2670"/>
<sequence length="157" mass="16542">MRLADLLTLERVQIEPTVSSKKRALETLGELLAGGADESAAGPPTHLVFDALSARERLGSTGLGHGVAIPHGRMAELDAPRVAILRVDQGVDFDALDHEPVDILIALVVPEASTGDHLELLAQLARALSRPDNIAAMRRAVDPPGLQQAATAAFHDA</sequence>
<feature type="domain" description="PTS EIIA type-2" evidence="1">
    <location>
        <begin position="5"/>
        <end position="153"/>
    </location>
</feature>
<dbReference type="PANTHER" id="PTHR47738">
    <property type="entry name" value="PTS SYSTEM FRUCTOSE-LIKE EIIA COMPONENT-RELATED"/>
    <property type="match status" value="1"/>
</dbReference>
<protein>
    <submittedName>
        <fullName evidence="2">PTS system nitrogen-specific IIA component, PtsN</fullName>
    </submittedName>
</protein>
<dbReference type="CDD" id="cd00211">
    <property type="entry name" value="PTS_IIA_fru"/>
    <property type="match status" value="1"/>
</dbReference>
<dbReference type="InterPro" id="IPR016152">
    <property type="entry name" value="PTrfase/Anion_transptr"/>
</dbReference>
<dbReference type="Pfam" id="PF00359">
    <property type="entry name" value="PTS_EIIA_2"/>
    <property type="match status" value="1"/>
</dbReference>
<dbReference type="KEGG" id="tni:TVNIR_2644"/>
<dbReference type="PANTHER" id="PTHR47738:SF1">
    <property type="entry name" value="NITROGEN REGULATORY PROTEIN"/>
    <property type="match status" value="1"/>
</dbReference>
<dbReference type="HOGENOM" id="CLU_072531_5_2_6"/>
<dbReference type="InterPro" id="IPR002178">
    <property type="entry name" value="PTS_EIIA_type-2_dom"/>
</dbReference>
<dbReference type="SUPFAM" id="SSF55804">
    <property type="entry name" value="Phoshotransferase/anion transport protein"/>
    <property type="match status" value="1"/>
</dbReference>
<accession>L0DZ90</accession>
<dbReference type="PROSITE" id="PS51094">
    <property type="entry name" value="PTS_EIIA_TYPE_2"/>
    <property type="match status" value="1"/>
</dbReference>
<evidence type="ECO:0000313" key="2">
    <source>
        <dbReference type="EMBL" id="AGA34285.1"/>
    </source>
</evidence>
<gene>
    <name evidence="2" type="primary">ptsN [H]</name>
    <name evidence="2" type="ordered locus">TVNIR_2644</name>
</gene>
<proteinExistence type="predicted"/>
<dbReference type="AlphaFoldDB" id="L0DZ90"/>
<dbReference type="EMBL" id="CP003989">
    <property type="protein sequence ID" value="AGA34285.1"/>
    <property type="molecule type" value="Genomic_DNA"/>
</dbReference>
<evidence type="ECO:0000259" key="1">
    <source>
        <dbReference type="PROSITE" id="PS51094"/>
    </source>
</evidence>
<dbReference type="eggNOG" id="COG1762">
    <property type="taxonomic scope" value="Bacteria"/>
</dbReference>
<name>L0DZ90_THIND</name>
<organism evidence="2 3">
    <name type="scientific">Thioalkalivibrio nitratireducens (strain DSM 14787 / UNIQEM 213 / ALEN2)</name>
    <dbReference type="NCBI Taxonomy" id="1255043"/>
    <lineage>
        <taxon>Bacteria</taxon>
        <taxon>Pseudomonadati</taxon>
        <taxon>Pseudomonadota</taxon>
        <taxon>Gammaproteobacteria</taxon>
        <taxon>Chromatiales</taxon>
        <taxon>Ectothiorhodospiraceae</taxon>
        <taxon>Thioalkalivibrio</taxon>
    </lineage>
</organism>
<dbReference type="STRING" id="1255043.TVNIR_2644"/>
<dbReference type="RefSeq" id="WP_015259396.1">
    <property type="nucleotide sequence ID" value="NC_019902.2"/>
</dbReference>
<dbReference type="PROSITE" id="PS00372">
    <property type="entry name" value="PTS_EIIA_TYPE_2_HIS"/>
    <property type="match status" value="1"/>
</dbReference>
<evidence type="ECO:0000313" key="3">
    <source>
        <dbReference type="Proteomes" id="UP000010809"/>
    </source>
</evidence>
<dbReference type="GO" id="GO:0030295">
    <property type="term" value="F:protein kinase activator activity"/>
    <property type="evidence" value="ECO:0007669"/>
    <property type="project" value="TreeGrafter"/>
</dbReference>
<dbReference type="InterPro" id="IPR051541">
    <property type="entry name" value="PTS_SugarTrans_NitroReg"/>
</dbReference>